<dbReference type="EMBL" id="JANAWD010000363">
    <property type="protein sequence ID" value="KAJ3480646.1"/>
    <property type="molecule type" value="Genomic_DNA"/>
</dbReference>
<reference evidence="2" key="1">
    <citation type="submission" date="2022-07" db="EMBL/GenBank/DDBJ databases">
        <title>Genome Sequence of Physisporinus lineatus.</title>
        <authorList>
            <person name="Buettner E."/>
        </authorList>
    </citation>
    <scope>NUCLEOTIDE SEQUENCE</scope>
    <source>
        <strain evidence="2">VT162</strain>
    </source>
</reference>
<feature type="region of interest" description="Disordered" evidence="1">
    <location>
        <begin position="271"/>
        <end position="291"/>
    </location>
</feature>
<feature type="compositionally biased region" description="Low complexity" evidence="1">
    <location>
        <begin position="274"/>
        <end position="291"/>
    </location>
</feature>
<accession>A0AAD5UXP7</accession>
<proteinExistence type="predicted"/>
<evidence type="ECO:0000313" key="2">
    <source>
        <dbReference type="EMBL" id="KAJ3480646.1"/>
    </source>
</evidence>
<keyword evidence="3" id="KW-1185">Reference proteome</keyword>
<organism evidence="2 3">
    <name type="scientific">Meripilus lineatus</name>
    <dbReference type="NCBI Taxonomy" id="2056292"/>
    <lineage>
        <taxon>Eukaryota</taxon>
        <taxon>Fungi</taxon>
        <taxon>Dikarya</taxon>
        <taxon>Basidiomycota</taxon>
        <taxon>Agaricomycotina</taxon>
        <taxon>Agaricomycetes</taxon>
        <taxon>Polyporales</taxon>
        <taxon>Meripilaceae</taxon>
        <taxon>Meripilus</taxon>
    </lineage>
</organism>
<protein>
    <submittedName>
        <fullName evidence="2">Uncharacterized protein</fullName>
    </submittedName>
</protein>
<evidence type="ECO:0000313" key="3">
    <source>
        <dbReference type="Proteomes" id="UP001212997"/>
    </source>
</evidence>
<name>A0AAD5UXP7_9APHY</name>
<dbReference type="Proteomes" id="UP001212997">
    <property type="component" value="Unassembled WGS sequence"/>
</dbReference>
<evidence type="ECO:0000256" key="1">
    <source>
        <dbReference type="SAM" id="MobiDB-lite"/>
    </source>
</evidence>
<sequence>MIALAIEYRQAEKNTPPDFTTNPPTARNSVFCQKAPKNAELNGLVQAQDPANDPNIFFDPATKASVTKGSQANTFPFGTNGSSGSGNAASSAVASSAAPAATQPSDDLATDPDSCVVTVTVTATDAAATPTDSAVTVIAGSSTAAAPVASSTAAPSNIGNFGKCTVPQIEFGVGFDNRRETSFQPVDKTSFNHGSAQNIDIITQFICDTLTNSCGADQTAKDTCAQAKAAASAATKKTGAQADAFNAVFGISTNFVSVQAFDDQGRAVAGTGSGNAANASPAASAGTTTPTAAAGTGSGIGNFGKCTTPEIEFGVGFDNRKETSFQPTDQTSFNHGSAQNIDIITQFICDTLTNSCGADQTAKNTCAQAKAAASAATVKTGAQADAFNAVFGLSTNFASVAVVDNTGNVVSGGAAAASPAATSAAAAASPSVAAGNNAASGNNLQTFAGALGGVKAPTVTALGNGQFQVTGNAAFKDLSNALTRSCDVQHNQCANAANASGNKGDLTVAACGDQQTACNASH</sequence>
<comment type="caution">
    <text evidence="2">The sequence shown here is derived from an EMBL/GenBank/DDBJ whole genome shotgun (WGS) entry which is preliminary data.</text>
</comment>
<gene>
    <name evidence="2" type="ORF">NLI96_g8191</name>
</gene>
<dbReference type="AlphaFoldDB" id="A0AAD5UXP7"/>